<dbReference type="Gene3D" id="2.60.40.1650">
    <property type="entry name" value="Porin MspA (Ig-like beta-sandwich domain)"/>
    <property type="match status" value="2"/>
</dbReference>
<gene>
    <name evidence="2" type="ORF">H0264_16795</name>
</gene>
<evidence type="ECO:0000313" key="3">
    <source>
        <dbReference type="Proteomes" id="UP000515512"/>
    </source>
</evidence>
<dbReference type="InterPro" id="IPR015286">
    <property type="entry name" value="Porin_fam_mycobact-type"/>
</dbReference>
<dbReference type="Proteomes" id="UP000515512">
    <property type="component" value="Chromosome"/>
</dbReference>
<evidence type="ECO:0000256" key="1">
    <source>
        <dbReference type="ARBA" id="ARBA00022729"/>
    </source>
</evidence>
<keyword evidence="1" id="KW-0732">Signal</keyword>
<organism evidence="2 3">
    <name type="scientific">Nocardia huaxiensis</name>
    <dbReference type="NCBI Taxonomy" id="2755382"/>
    <lineage>
        <taxon>Bacteria</taxon>
        <taxon>Bacillati</taxon>
        <taxon>Actinomycetota</taxon>
        <taxon>Actinomycetes</taxon>
        <taxon>Mycobacteriales</taxon>
        <taxon>Nocardiaceae</taxon>
        <taxon>Nocardia</taxon>
    </lineage>
</organism>
<protein>
    <submittedName>
        <fullName evidence="2">MspA family porin</fullName>
    </submittedName>
</protein>
<dbReference type="EMBL" id="CP059399">
    <property type="protein sequence ID" value="QLY34448.1"/>
    <property type="molecule type" value="Genomic_DNA"/>
</dbReference>
<keyword evidence="3" id="KW-1185">Reference proteome</keyword>
<dbReference type="Pfam" id="PF09203">
    <property type="entry name" value="MspA"/>
    <property type="match status" value="1"/>
</dbReference>
<dbReference type="AlphaFoldDB" id="A0A7D6ZFP4"/>
<dbReference type="KEGG" id="nhu:H0264_16795"/>
<dbReference type="SUPFAM" id="SSF56959">
    <property type="entry name" value="Leukocidin-like"/>
    <property type="match status" value="1"/>
</dbReference>
<evidence type="ECO:0000313" key="2">
    <source>
        <dbReference type="EMBL" id="QLY34448.1"/>
    </source>
</evidence>
<accession>A0A7D6ZFP4</accession>
<proteinExistence type="predicted"/>
<name>A0A7D6ZFP4_9NOCA</name>
<dbReference type="InterPro" id="IPR036435">
    <property type="entry name" value="Leukocidin/porin_MspA_sf"/>
</dbReference>
<reference evidence="2 3" key="1">
    <citation type="submission" date="2020-07" db="EMBL/GenBank/DDBJ databases">
        <authorList>
            <person name="Zhuang K."/>
            <person name="Ran Y."/>
        </authorList>
    </citation>
    <scope>NUCLEOTIDE SEQUENCE [LARGE SCALE GENOMIC DNA]</scope>
    <source>
        <strain evidence="2 3">WCH-YHL-001</strain>
    </source>
</reference>
<sequence>MTGATFLYPASAHAEVEPLPPHERIYQTVNGSFTVGHREEIINRLAPLNMVGTTREALVSNIAYGQLAGPFTGTLKTGYHVGCAVNTGAGTIGVTPDLTLGATIPLGDGAPNLALGANPNPVATLNLTAGEVKEVPVAEKEIVSGAGQIVIRDFHIIVNQCTGPVAIRHYTYLFTKSPAVDDSGAVFGEPTWL</sequence>